<name>A0A9N9GV08_9GLOM</name>
<feature type="compositionally biased region" description="Basic and acidic residues" evidence="1">
    <location>
        <begin position="42"/>
        <end position="53"/>
    </location>
</feature>
<feature type="compositionally biased region" description="Polar residues" evidence="1">
    <location>
        <begin position="1"/>
        <end position="32"/>
    </location>
</feature>
<accession>A0A9N9GV08</accession>
<dbReference type="EMBL" id="CAJVPY010005134">
    <property type="protein sequence ID" value="CAG8636255.1"/>
    <property type="molecule type" value="Genomic_DNA"/>
</dbReference>
<evidence type="ECO:0000313" key="3">
    <source>
        <dbReference type="EMBL" id="CAG8636255.1"/>
    </source>
</evidence>
<dbReference type="AlphaFoldDB" id="A0A9N9GV08"/>
<evidence type="ECO:0000313" key="2">
    <source>
        <dbReference type="EMBL" id="CAG8636201.1"/>
    </source>
</evidence>
<comment type="caution">
    <text evidence="3">The sequence shown here is derived from an EMBL/GenBank/DDBJ whole genome shotgun (WGS) entry which is preliminary data.</text>
</comment>
<reference evidence="3" key="1">
    <citation type="submission" date="2021-06" db="EMBL/GenBank/DDBJ databases">
        <authorList>
            <person name="Kallberg Y."/>
            <person name="Tangrot J."/>
            <person name="Rosling A."/>
        </authorList>
    </citation>
    <scope>NUCLEOTIDE SEQUENCE</scope>
    <source>
        <strain evidence="3">MA453B</strain>
    </source>
</reference>
<dbReference type="EMBL" id="CAJVPY010005134">
    <property type="protein sequence ID" value="CAG8636201.1"/>
    <property type="molecule type" value="Genomic_DNA"/>
</dbReference>
<protein>
    <submittedName>
        <fullName evidence="2">24386_t:CDS:1</fullName>
    </submittedName>
    <submittedName>
        <fullName evidence="3">24389_t:CDS:1</fullName>
    </submittedName>
</protein>
<dbReference type="Proteomes" id="UP000789405">
    <property type="component" value="Unassembled WGS sequence"/>
</dbReference>
<sequence length="53" mass="6066">DLDTPPNENNDPMSSGISEQEDNITIQIYNNDEITEETPLITDKDQQESSKWL</sequence>
<evidence type="ECO:0000256" key="1">
    <source>
        <dbReference type="SAM" id="MobiDB-lite"/>
    </source>
</evidence>
<proteinExistence type="predicted"/>
<feature type="non-terminal residue" evidence="3">
    <location>
        <position position="1"/>
    </location>
</feature>
<gene>
    <name evidence="2" type="ORF">DERYTH_LOCUS9408</name>
    <name evidence="3" type="ORF">DERYTH_LOCUS9411</name>
</gene>
<evidence type="ECO:0000313" key="4">
    <source>
        <dbReference type="Proteomes" id="UP000789405"/>
    </source>
</evidence>
<organism evidence="3 4">
    <name type="scientific">Dentiscutata erythropus</name>
    <dbReference type="NCBI Taxonomy" id="1348616"/>
    <lineage>
        <taxon>Eukaryota</taxon>
        <taxon>Fungi</taxon>
        <taxon>Fungi incertae sedis</taxon>
        <taxon>Mucoromycota</taxon>
        <taxon>Glomeromycotina</taxon>
        <taxon>Glomeromycetes</taxon>
        <taxon>Diversisporales</taxon>
        <taxon>Gigasporaceae</taxon>
        <taxon>Dentiscutata</taxon>
    </lineage>
</organism>
<feature type="region of interest" description="Disordered" evidence="1">
    <location>
        <begin position="1"/>
        <end position="53"/>
    </location>
</feature>
<keyword evidence="4" id="KW-1185">Reference proteome</keyword>